<accession>A0A7V5LZT2</accession>
<evidence type="ECO:0000313" key="3">
    <source>
        <dbReference type="EMBL" id="HHF98114.1"/>
    </source>
</evidence>
<dbReference type="GO" id="GO:0052913">
    <property type="term" value="F:16S rRNA (guanine(966)-N(2))-methyltransferase activity"/>
    <property type="evidence" value="ECO:0007669"/>
    <property type="project" value="UniProtKB-EC"/>
</dbReference>
<evidence type="ECO:0000256" key="2">
    <source>
        <dbReference type="ARBA" id="ARBA00022679"/>
    </source>
</evidence>
<dbReference type="SUPFAM" id="SSF53335">
    <property type="entry name" value="S-adenosyl-L-methionine-dependent methyltransferases"/>
    <property type="match status" value="1"/>
</dbReference>
<dbReference type="InterPro" id="IPR029063">
    <property type="entry name" value="SAM-dependent_MTases_sf"/>
</dbReference>
<dbReference type="PANTHER" id="PTHR43542:SF1">
    <property type="entry name" value="METHYLTRANSFERASE"/>
    <property type="match status" value="1"/>
</dbReference>
<dbReference type="NCBIfam" id="TIGR00095">
    <property type="entry name" value="16S rRNA (guanine(966)-N(2))-methyltransferase RsmD"/>
    <property type="match status" value="1"/>
</dbReference>
<reference evidence="3" key="1">
    <citation type="journal article" date="2020" name="mSystems">
        <title>Genome- and Community-Level Interaction Insights into Carbon Utilization and Element Cycling Functions of Hydrothermarchaeota in Hydrothermal Sediment.</title>
        <authorList>
            <person name="Zhou Z."/>
            <person name="Liu Y."/>
            <person name="Xu W."/>
            <person name="Pan J."/>
            <person name="Luo Z.H."/>
            <person name="Li M."/>
        </authorList>
    </citation>
    <scope>NUCLEOTIDE SEQUENCE [LARGE SCALE GENOMIC DNA]</scope>
    <source>
        <strain evidence="3">HyVt-92</strain>
    </source>
</reference>
<proteinExistence type="predicted"/>
<comment type="caution">
    <text evidence="3">The sequence shown here is derived from an EMBL/GenBank/DDBJ whole genome shotgun (WGS) entry which is preliminary data.</text>
</comment>
<dbReference type="Gene3D" id="3.40.50.150">
    <property type="entry name" value="Vaccinia Virus protein VP39"/>
    <property type="match status" value="1"/>
</dbReference>
<dbReference type="InterPro" id="IPR004398">
    <property type="entry name" value="RNA_MeTrfase_RsmD"/>
</dbReference>
<protein>
    <submittedName>
        <fullName evidence="3">16S rRNA (Guanine(966)-N(2))-methyltransferase RsmD</fullName>
        <ecNumber evidence="3">2.1.1.171</ecNumber>
    </submittedName>
</protein>
<organism evidence="3">
    <name type="scientific">Aerophobetes bacterium</name>
    <dbReference type="NCBI Taxonomy" id="2030807"/>
    <lineage>
        <taxon>Bacteria</taxon>
        <taxon>Candidatus Aerophobota</taxon>
    </lineage>
</organism>
<dbReference type="CDD" id="cd02440">
    <property type="entry name" value="AdoMet_MTases"/>
    <property type="match status" value="1"/>
</dbReference>
<dbReference type="PANTHER" id="PTHR43542">
    <property type="entry name" value="METHYLTRANSFERASE"/>
    <property type="match status" value="1"/>
</dbReference>
<dbReference type="PIRSF" id="PIRSF004553">
    <property type="entry name" value="CHP00095"/>
    <property type="match status" value="1"/>
</dbReference>
<name>A0A7V5LZT2_UNCAE</name>
<dbReference type="EMBL" id="DRTT01000038">
    <property type="protein sequence ID" value="HHF98114.1"/>
    <property type="molecule type" value="Genomic_DNA"/>
</dbReference>
<sequence length="184" mass="21042">MRISSGDLKGKKIVTKKGFSTRPLLSRVRKSLFDILGEGIRGKDFLDLYAGSGAVGIEALSRGAKRACFVEIDPECVKIIKENLIRCGVLEKARIYQADVLKILSFILKKEHYDFIFIGPPYFEGLQDKTLEIIESLNDYEGEVIVQHSPLESVDFKRENFNLIEERKYGDICLTFLFKRKDEK</sequence>
<dbReference type="Proteomes" id="UP000886070">
    <property type="component" value="Unassembled WGS sequence"/>
</dbReference>
<gene>
    <name evidence="3" type="primary">rsmD</name>
    <name evidence="3" type="ORF">ENL39_01320</name>
</gene>
<keyword evidence="2 3" id="KW-0808">Transferase</keyword>
<dbReference type="AlphaFoldDB" id="A0A7V5LZT2"/>
<keyword evidence="1 3" id="KW-0489">Methyltransferase</keyword>
<dbReference type="EC" id="2.1.1.171" evidence="3"/>
<dbReference type="Pfam" id="PF03602">
    <property type="entry name" value="Cons_hypoth95"/>
    <property type="match status" value="1"/>
</dbReference>
<evidence type="ECO:0000256" key="1">
    <source>
        <dbReference type="ARBA" id="ARBA00022603"/>
    </source>
</evidence>